<dbReference type="WBParaSite" id="GPUH_0002344201-mRNA-1">
    <property type="protein sequence ID" value="GPUH_0002344201-mRNA-1"/>
    <property type="gene ID" value="GPUH_0002344201"/>
</dbReference>
<proteinExistence type="predicted"/>
<protein>
    <submittedName>
        <fullName evidence="3 5">Uncharacterized protein</fullName>
    </submittedName>
</protein>
<evidence type="ECO:0000313" key="5">
    <source>
        <dbReference type="WBParaSite" id="GPUH_0002344201-mRNA-1"/>
    </source>
</evidence>
<evidence type="ECO:0000256" key="2">
    <source>
        <dbReference type="SAM" id="MobiDB-lite"/>
    </source>
</evidence>
<evidence type="ECO:0000256" key="1">
    <source>
        <dbReference type="SAM" id="Coils"/>
    </source>
</evidence>
<reference evidence="5" key="1">
    <citation type="submission" date="2016-06" db="UniProtKB">
        <authorList>
            <consortium name="WormBaseParasite"/>
        </authorList>
    </citation>
    <scope>IDENTIFICATION</scope>
</reference>
<accession>A0A183ER21</accession>
<sequence>MRGGLQEHDEIIKEASKLQISSLRREIEQLQKGAEDRKGKLQQVSEISLIVYVIHPISSSKGGPTSIAPVRGHTFGDSLRSGRRC</sequence>
<evidence type="ECO:0000313" key="4">
    <source>
        <dbReference type="Proteomes" id="UP000271098"/>
    </source>
</evidence>
<organism evidence="5">
    <name type="scientific">Gongylonema pulchrum</name>
    <dbReference type="NCBI Taxonomy" id="637853"/>
    <lineage>
        <taxon>Eukaryota</taxon>
        <taxon>Metazoa</taxon>
        <taxon>Ecdysozoa</taxon>
        <taxon>Nematoda</taxon>
        <taxon>Chromadorea</taxon>
        <taxon>Rhabditida</taxon>
        <taxon>Spirurina</taxon>
        <taxon>Spiruromorpha</taxon>
        <taxon>Spiruroidea</taxon>
        <taxon>Gongylonematidae</taxon>
        <taxon>Gongylonema</taxon>
    </lineage>
</organism>
<feature type="region of interest" description="Disordered" evidence="2">
    <location>
        <begin position="61"/>
        <end position="85"/>
    </location>
</feature>
<reference evidence="3 4" key="2">
    <citation type="submission" date="2018-11" db="EMBL/GenBank/DDBJ databases">
        <authorList>
            <consortium name="Pathogen Informatics"/>
        </authorList>
    </citation>
    <scope>NUCLEOTIDE SEQUENCE [LARGE SCALE GENOMIC DNA]</scope>
</reference>
<dbReference type="Proteomes" id="UP000271098">
    <property type="component" value="Unassembled WGS sequence"/>
</dbReference>
<name>A0A183ER21_9BILA</name>
<dbReference type="AlphaFoldDB" id="A0A183ER21"/>
<keyword evidence="4" id="KW-1185">Reference proteome</keyword>
<gene>
    <name evidence="3" type="ORF">GPUH_LOCUS23411</name>
</gene>
<dbReference type="EMBL" id="UYRT01097751">
    <property type="protein sequence ID" value="VDN41438.1"/>
    <property type="molecule type" value="Genomic_DNA"/>
</dbReference>
<evidence type="ECO:0000313" key="3">
    <source>
        <dbReference type="EMBL" id="VDN41438.1"/>
    </source>
</evidence>
<feature type="coiled-coil region" evidence="1">
    <location>
        <begin position="13"/>
        <end position="40"/>
    </location>
</feature>
<keyword evidence="1" id="KW-0175">Coiled coil</keyword>